<dbReference type="InterPro" id="IPR001245">
    <property type="entry name" value="Ser-Thr/Tyr_kinase_cat_dom"/>
</dbReference>
<keyword evidence="4" id="KW-0418">Kinase</keyword>
<dbReference type="PROSITE" id="PS50011">
    <property type="entry name" value="PROTEIN_KINASE_DOM"/>
    <property type="match status" value="1"/>
</dbReference>
<keyword evidence="5" id="KW-1185">Reference proteome</keyword>
<evidence type="ECO:0000256" key="2">
    <source>
        <dbReference type="ARBA" id="ARBA00022840"/>
    </source>
</evidence>
<dbReference type="GO" id="GO:0005524">
    <property type="term" value="F:ATP binding"/>
    <property type="evidence" value="ECO:0007669"/>
    <property type="project" value="UniProtKB-KW"/>
</dbReference>
<evidence type="ECO:0000313" key="4">
    <source>
        <dbReference type="EMBL" id="KZT32089.1"/>
    </source>
</evidence>
<name>A0A165XDK7_9AGAM</name>
<dbReference type="EMBL" id="KV428390">
    <property type="protein sequence ID" value="KZT32089.1"/>
    <property type="molecule type" value="Genomic_DNA"/>
</dbReference>
<sequence length="557" mass="62909">MPLLPLNGLHSEATSSTTKPHIIVSDFGLTHHTVKSDFRPLSGHEPLPADNLLRPPVTQEELQDRTFVDLGNVSLDGNLASATSQWFQYVQKALEEAKKINEQLKADPDLDESQAETRTMLDLRESDIQLLQKTQKEAQWFASLPGSFVIRSWQENKIRRLLFRVSVVHTGATSSRSRLENYKTVHGETTMLRFCPLEGSNFCTLQFKMNDPFAHGSYGFVHRGLLDGYDGASARMEVAIKRPNSIDMTPWARKVERFENEAKIWMLLRHPNICPFLAFIEYNSPTGNDICLVSPWSSLAAARLQTASKFAAKFRNHVFLIISGIIDGLLFMHSQEPPVLHGDVKGNNVIMFGDIDHPVPCLTDFGLSRFIQPSAVEHSVTGGNERWTAPEIIENHRQRKAILQTYTSTVPDGPKPHSAPELELTEKSDVWSLAMTIIELITGKVPFADMPQWRVQSIFEEGPTFYAPEIQEYLRCLPMGIRQILLPCLDERPAQRPSMASVKEQWVSFLAISGGSSLDELMDEVEPSYRSYSNPDLTAWQEFIESVRKKIHNIESP</sequence>
<protein>
    <submittedName>
        <fullName evidence="4">Kinase-like protein</fullName>
    </submittedName>
</protein>
<dbReference type="SUPFAM" id="SSF56112">
    <property type="entry name" value="Protein kinase-like (PK-like)"/>
    <property type="match status" value="1"/>
</dbReference>
<reference evidence="4 5" key="1">
    <citation type="journal article" date="2016" name="Mol. Biol. Evol.">
        <title>Comparative Genomics of Early-Diverging Mushroom-Forming Fungi Provides Insights into the Origins of Lignocellulose Decay Capabilities.</title>
        <authorList>
            <person name="Nagy L.G."/>
            <person name="Riley R."/>
            <person name="Tritt A."/>
            <person name="Adam C."/>
            <person name="Daum C."/>
            <person name="Floudas D."/>
            <person name="Sun H."/>
            <person name="Yadav J.S."/>
            <person name="Pangilinan J."/>
            <person name="Larsson K.H."/>
            <person name="Matsuura K."/>
            <person name="Barry K."/>
            <person name="Labutti K."/>
            <person name="Kuo R."/>
            <person name="Ohm R.A."/>
            <person name="Bhattacharya S.S."/>
            <person name="Shirouzu T."/>
            <person name="Yoshinaga Y."/>
            <person name="Martin F.M."/>
            <person name="Grigoriev I.V."/>
            <person name="Hibbett D.S."/>
        </authorList>
    </citation>
    <scope>NUCLEOTIDE SEQUENCE [LARGE SCALE GENOMIC DNA]</scope>
    <source>
        <strain evidence="4 5">HHB10207 ss-3</strain>
    </source>
</reference>
<dbReference type="Gene3D" id="1.10.510.10">
    <property type="entry name" value="Transferase(Phosphotransferase) domain 1"/>
    <property type="match status" value="1"/>
</dbReference>
<gene>
    <name evidence="4" type="ORF">SISSUDRAFT_1133368</name>
</gene>
<dbReference type="Proteomes" id="UP000076798">
    <property type="component" value="Unassembled WGS sequence"/>
</dbReference>
<dbReference type="PANTHER" id="PTHR44329">
    <property type="entry name" value="SERINE/THREONINE-PROTEIN KINASE TNNI3K-RELATED"/>
    <property type="match status" value="1"/>
</dbReference>
<dbReference type="Pfam" id="PF07714">
    <property type="entry name" value="PK_Tyr_Ser-Thr"/>
    <property type="match status" value="1"/>
</dbReference>
<accession>A0A165XDK7</accession>
<dbReference type="AlphaFoldDB" id="A0A165XDK7"/>
<dbReference type="OrthoDB" id="3248549at2759"/>
<dbReference type="SMART" id="SM00220">
    <property type="entry name" value="S_TKc"/>
    <property type="match status" value="1"/>
</dbReference>
<evidence type="ECO:0000313" key="5">
    <source>
        <dbReference type="Proteomes" id="UP000076798"/>
    </source>
</evidence>
<dbReference type="PROSITE" id="PS00108">
    <property type="entry name" value="PROTEIN_KINASE_ST"/>
    <property type="match status" value="1"/>
</dbReference>
<keyword evidence="2" id="KW-0067">ATP-binding</keyword>
<dbReference type="Gene3D" id="3.30.200.20">
    <property type="entry name" value="Phosphorylase Kinase, domain 1"/>
    <property type="match status" value="1"/>
</dbReference>
<feature type="domain" description="Protein kinase" evidence="3">
    <location>
        <begin position="207"/>
        <end position="510"/>
    </location>
</feature>
<dbReference type="InterPro" id="IPR000719">
    <property type="entry name" value="Prot_kinase_dom"/>
</dbReference>
<proteinExistence type="predicted"/>
<dbReference type="InterPro" id="IPR051681">
    <property type="entry name" value="Ser/Thr_Kinases-Pseudokinases"/>
</dbReference>
<dbReference type="GO" id="GO:0004674">
    <property type="term" value="F:protein serine/threonine kinase activity"/>
    <property type="evidence" value="ECO:0007669"/>
    <property type="project" value="TreeGrafter"/>
</dbReference>
<keyword evidence="1" id="KW-0547">Nucleotide-binding</keyword>
<keyword evidence="4" id="KW-0808">Transferase</keyword>
<evidence type="ECO:0000256" key="1">
    <source>
        <dbReference type="ARBA" id="ARBA00022741"/>
    </source>
</evidence>
<evidence type="ECO:0000259" key="3">
    <source>
        <dbReference type="PROSITE" id="PS50011"/>
    </source>
</evidence>
<dbReference type="PANTHER" id="PTHR44329:SF298">
    <property type="entry name" value="MIXED LINEAGE KINASE DOMAIN-LIKE PROTEIN"/>
    <property type="match status" value="1"/>
</dbReference>
<dbReference type="InterPro" id="IPR011009">
    <property type="entry name" value="Kinase-like_dom_sf"/>
</dbReference>
<dbReference type="InterPro" id="IPR008271">
    <property type="entry name" value="Ser/Thr_kinase_AS"/>
</dbReference>
<organism evidence="4 5">
    <name type="scientific">Sistotremastrum suecicum HHB10207 ss-3</name>
    <dbReference type="NCBI Taxonomy" id="1314776"/>
    <lineage>
        <taxon>Eukaryota</taxon>
        <taxon>Fungi</taxon>
        <taxon>Dikarya</taxon>
        <taxon>Basidiomycota</taxon>
        <taxon>Agaricomycotina</taxon>
        <taxon>Agaricomycetes</taxon>
        <taxon>Sistotremastrales</taxon>
        <taxon>Sistotremastraceae</taxon>
        <taxon>Sistotremastrum</taxon>
    </lineage>
</organism>